<evidence type="ECO:0000256" key="1">
    <source>
        <dbReference type="SAM" id="MobiDB-lite"/>
    </source>
</evidence>
<evidence type="ECO:0000313" key="2">
    <source>
        <dbReference type="EMBL" id="VDP58460.1"/>
    </source>
</evidence>
<gene>
    <name evidence="2" type="ORF">SMTD_LOCUS11542</name>
</gene>
<proteinExistence type="predicted"/>
<organism evidence="2 3">
    <name type="scientific">Schistosoma mattheei</name>
    <dbReference type="NCBI Taxonomy" id="31246"/>
    <lineage>
        <taxon>Eukaryota</taxon>
        <taxon>Metazoa</taxon>
        <taxon>Spiralia</taxon>
        <taxon>Lophotrochozoa</taxon>
        <taxon>Platyhelminthes</taxon>
        <taxon>Trematoda</taxon>
        <taxon>Digenea</taxon>
        <taxon>Strigeidida</taxon>
        <taxon>Schistosomatoidea</taxon>
        <taxon>Schistosomatidae</taxon>
        <taxon>Schistosoma</taxon>
    </lineage>
</organism>
<feature type="region of interest" description="Disordered" evidence="1">
    <location>
        <begin position="1"/>
        <end position="32"/>
    </location>
</feature>
<protein>
    <submittedName>
        <fullName evidence="2">Uncharacterized protein</fullName>
    </submittedName>
</protein>
<dbReference type="AlphaFoldDB" id="A0A3P8EX09"/>
<sequence>MLTIPGPSSTDKGLPVLRTGSPTVTPDVSSYT</sequence>
<evidence type="ECO:0000313" key="3">
    <source>
        <dbReference type="Proteomes" id="UP000269396"/>
    </source>
</evidence>
<dbReference type="EMBL" id="UZAL01031560">
    <property type="protein sequence ID" value="VDP58460.1"/>
    <property type="molecule type" value="Genomic_DNA"/>
</dbReference>
<dbReference type="Proteomes" id="UP000269396">
    <property type="component" value="Unassembled WGS sequence"/>
</dbReference>
<feature type="compositionally biased region" description="Polar residues" evidence="1">
    <location>
        <begin position="20"/>
        <end position="32"/>
    </location>
</feature>
<accession>A0A3P8EX09</accession>
<reference evidence="2 3" key="1">
    <citation type="submission" date="2018-11" db="EMBL/GenBank/DDBJ databases">
        <authorList>
            <consortium name="Pathogen Informatics"/>
        </authorList>
    </citation>
    <scope>NUCLEOTIDE SEQUENCE [LARGE SCALE GENOMIC DNA]</scope>
    <source>
        <strain>Denwood</strain>
        <strain evidence="3">Zambia</strain>
    </source>
</reference>
<keyword evidence="3" id="KW-1185">Reference proteome</keyword>
<feature type="compositionally biased region" description="Polar residues" evidence="1">
    <location>
        <begin position="1"/>
        <end position="11"/>
    </location>
</feature>
<name>A0A3P8EX09_9TREM</name>